<keyword evidence="1" id="KW-1133">Transmembrane helix</keyword>
<name>A0A238Y9X3_HALVU</name>
<dbReference type="Proteomes" id="UP000198397">
    <property type="component" value="Unassembled WGS sequence"/>
</dbReference>
<dbReference type="RefSeq" id="WP_089386007.1">
    <property type="nucleotide sequence ID" value="NZ_FZNQ01000035.1"/>
</dbReference>
<dbReference type="OrthoDB" id="331021at2157"/>
<feature type="domain" description="DUF7344" evidence="2">
    <location>
        <begin position="100"/>
        <end position="177"/>
    </location>
</feature>
<dbReference type="GO" id="GO:0003677">
    <property type="term" value="F:DNA binding"/>
    <property type="evidence" value="ECO:0007669"/>
    <property type="project" value="UniProtKB-KW"/>
</dbReference>
<dbReference type="Pfam" id="PF13412">
    <property type="entry name" value="HTH_24"/>
    <property type="match status" value="1"/>
</dbReference>
<dbReference type="InterPro" id="IPR055768">
    <property type="entry name" value="DUF7344"/>
</dbReference>
<accession>A0A238Y9X3</accession>
<evidence type="ECO:0000313" key="3">
    <source>
        <dbReference type="EMBL" id="SNR67947.1"/>
    </source>
</evidence>
<dbReference type="Gene3D" id="1.10.10.10">
    <property type="entry name" value="Winged helix-like DNA-binding domain superfamily/Winged helix DNA-binding domain"/>
    <property type="match status" value="1"/>
</dbReference>
<keyword evidence="3" id="KW-0238">DNA-binding</keyword>
<dbReference type="InterPro" id="IPR036388">
    <property type="entry name" value="WH-like_DNA-bd_sf"/>
</dbReference>
<keyword evidence="1" id="KW-0472">Membrane</keyword>
<keyword evidence="4" id="KW-1185">Reference proteome</keyword>
<gene>
    <name evidence="3" type="ORF">SAMN06264855_1357</name>
</gene>
<keyword evidence="1" id="KW-0812">Transmembrane</keyword>
<evidence type="ECO:0000259" key="2">
    <source>
        <dbReference type="Pfam" id="PF24035"/>
    </source>
</evidence>
<reference evidence="3 4" key="1">
    <citation type="submission" date="2017-06" db="EMBL/GenBank/DDBJ databases">
        <authorList>
            <person name="Kim H.J."/>
            <person name="Triplett B.A."/>
        </authorList>
    </citation>
    <scope>NUCLEOTIDE SEQUENCE [LARGE SCALE GENOMIC DNA]</scope>
    <source>
        <strain evidence="3 4">DSM 8800</strain>
    </source>
</reference>
<organism evidence="3 4">
    <name type="scientific">Halorubrum vacuolatum</name>
    <name type="common">Natronobacterium vacuolatum</name>
    <dbReference type="NCBI Taxonomy" id="63740"/>
    <lineage>
        <taxon>Archaea</taxon>
        <taxon>Methanobacteriati</taxon>
        <taxon>Methanobacteriota</taxon>
        <taxon>Stenosarchaea group</taxon>
        <taxon>Halobacteria</taxon>
        <taxon>Halobacteriales</taxon>
        <taxon>Haloferacaceae</taxon>
        <taxon>Halorubrum</taxon>
    </lineage>
</organism>
<evidence type="ECO:0000313" key="4">
    <source>
        <dbReference type="Proteomes" id="UP000198397"/>
    </source>
</evidence>
<dbReference type="EMBL" id="FZNQ01000035">
    <property type="protein sequence ID" value="SNR67947.1"/>
    <property type="molecule type" value="Genomic_DNA"/>
</dbReference>
<protein>
    <submittedName>
        <fullName evidence="3">Winged helix-turn-helix DNA-binding</fullName>
    </submittedName>
</protein>
<dbReference type="AlphaFoldDB" id="A0A238Y9X3"/>
<dbReference type="InterPro" id="IPR036390">
    <property type="entry name" value="WH_DNA-bd_sf"/>
</dbReference>
<proteinExistence type="predicted"/>
<feature type="transmembrane region" description="Helical" evidence="1">
    <location>
        <begin position="62"/>
        <end position="82"/>
    </location>
</feature>
<dbReference type="Pfam" id="PF24035">
    <property type="entry name" value="DUF7344"/>
    <property type="match status" value="1"/>
</dbReference>
<evidence type="ECO:0000256" key="1">
    <source>
        <dbReference type="SAM" id="Phobius"/>
    </source>
</evidence>
<sequence>MTTPEDTRPGRDNSTARAPIDVELINHLMEAGESVSIEYLADQLGVTRDRVKRRVRKLEEKGLIIVSIGLYHASVSLAGGVYPVSDGGDTPELDDAVIYTALSNGRRRAVIRTLAEEARQAGGDETYVAVSALADVVHASEEGTPPSGRHATYVSLTQTHLPLLDDLGVVEYYERVQKVHPVLAITLDEVLDTVSGITGGDDVGR</sequence>
<dbReference type="SUPFAM" id="SSF46785">
    <property type="entry name" value="Winged helix' DNA-binding domain"/>
    <property type="match status" value="1"/>
</dbReference>